<keyword evidence="1" id="KW-1133">Transmembrane helix</keyword>
<keyword evidence="1" id="KW-0472">Membrane</keyword>
<protein>
    <submittedName>
        <fullName evidence="3">Uncharacterized protein</fullName>
    </submittedName>
</protein>
<feature type="transmembrane region" description="Helical" evidence="1">
    <location>
        <begin position="111"/>
        <end position="128"/>
    </location>
</feature>
<evidence type="ECO:0000313" key="3">
    <source>
        <dbReference type="EMBL" id="CAG5124015.1"/>
    </source>
</evidence>
<evidence type="ECO:0000256" key="1">
    <source>
        <dbReference type="SAM" id="Phobius"/>
    </source>
</evidence>
<gene>
    <name evidence="3" type="ORF">CUNI_LOCUS9573</name>
</gene>
<keyword evidence="2" id="KW-0732">Signal</keyword>
<dbReference type="EMBL" id="CAJHNH020001674">
    <property type="protein sequence ID" value="CAG5124015.1"/>
    <property type="molecule type" value="Genomic_DNA"/>
</dbReference>
<accession>A0A8S3Z7M9</accession>
<comment type="caution">
    <text evidence="3">The sequence shown here is derived from an EMBL/GenBank/DDBJ whole genome shotgun (WGS) entry which is preliminary data.</text>
</comment>
<dbReference type="AlphaFoldDB" id="A0A8S3Z7M9"/>
<keyword evidence="4" id="KW-1185">Reference proteome</keyword>
<evidence type="ECO:0000313" key="4">
    <source>
        <dbReference type="Proteomes" id="UP000678393"/>
    </source>
</evidence>
<keyword evidence="1" id="KW-0812">Transmembrane</keyword>
<organism evidence="3 4">
    <name type="scientific">Candidula unifasciata</name>
    <dbReference type="NCBI Taxonomy" id="100452"/>
    <lineage>
        <taxon>Eukaryota</taxon>
        <taxon>Metazoa</taxon>
        <taxon>Spiralia</taxon>
        <taxon>Lophotrochozoa</taxon>
        <taxon>Mollusca</taxon>
        <taxon>Gastropoda</taxon>
        <taxon>Heterobranchia</taxon>
        <taxon>Euthyneura</taxon>
        <taxon>Panpulmonata</taxon>
        <taxon>Eupulmonata</taxon>
        <taxon>Stylommatophora</taxon>
        <taxon>Helicina</taxon>
        <taxon>Helicoidea</taxon>
        <taxon>Geomitridae</taxon>
        <taxon>Candidula</taxon>
    </lineage>
</organism>
<dbReference type="Proteomes" id="UP000678393">
    <property type="component" value="Unassembled WGS sequence"/>
</dbReference>
<proteinExistence type="predicted"/>
<evidence type="ECO:0000256" key="2">
    <source>
        <dbReference type="SAM" id="SignalP"/>
    </source>
</evidence>
<sequence length="129" mass="14443">MKAYPGACTVIIAVVMVAAVSADYSSGLTLEKNECQFGLQNCTAKYDKLEMSEAELKVYYDCVSRVKCIRNHRGFQDRLVLLSSIRDRLVAENPDSGNWWGNSACKLDRQLLMSVIALTTVMIFCHIIN</sequence>
<feature type="signal peptide" evidence="2">
    <location>
        <begin position="1"/>
        <end position="22"/>
    </location>
</feature>
<name>A0A8S3Z7M9_9EUPU</name>
<feature type="chain" id="PRO_5035883838" evidence="2">
    <location>
        <begin position="23"/>
        <end position="129"/>
    </location>
</feature>
<reference evidence="3" key="1">
    <citation type="submission" date="2021-04" db="EMBL/GenBank/DDBJ databases">
        <authorList>
            <consortium name="Molecular Ecology Group"/>
        </authorList>
    </citation>
    <scope>NUCLEOTIDE SEQUENCE</scope>
</reference>